<reference evidence="3" key="2">
    <citation type="journal article" date="2013" name="Nat. Commun.">
        <title>Genome of the Chinese tree shrew.</title>
        <authorList>
            <person name="Fan Y."/>
            <person name="Huang Z.Y."/>
            <person name="Cao C.C."/>
            <person name="Chen C.S."/>
            <person name="Chen Y.X."/>
            <person name="Fan D.D."/>
            <person name="He J."/>
            <person name="Hou H.L."/>
            <person name="Hu L."/>
            <person name="Hu X.T."/>
            <person name="Jiang X.T."/>
            <person name="Lai R."/>
            <person name="Lang Y.S."/>
            <person name="Liang B."/>
            <person name="Liao S.G."/>
            <person name="Mu D."/>
            <person name="Ma Y.Y."/>
            <person name="Niu Y.Y."/>
            <person name="Sun X.Q."/>
            <person name="Xia J.Q."/>
            <person name="Xiao J."/>
            <person name="Xiong Z.Q."/>
            <person name="Xu L."/>
            <person name="Yang L."/>
            <person name="Zhang Y."/>
            <person name="Zhao W."/>
            <person name="Zhao X.D."/>
            <person name="Zheng Y.T."/>
            <person name="Zhou J.M."/>
            <person name="Zhu Y.B."/>
            <person name="Zhang G.J."/>
            <person name="Wang J."/>
            <person name="Yao Y.G."/>
        </authorList>
    </citation>
    <scope>NUCLEOTIDE SEQUENCE [LARGE SCALE GENOMIC DNA]</scope>
</reference>
<evidence type="ECO:0000313" key="3">
    <source>
        <dbReference type="Proteomes" id="UP000011518"/>
    </source>
</evidence>
<evidence type="ECO:0000313" key="2">
    <source>
        <dbReference type="EMBL" id="ELW66995.1"/>
    </source>
</evidence>
<keyword evidence="3" id="KW-1185">Reference proteome</keyword>
<dbReference type="AlphaFoldDB" id="L9KVR7"/>
<protein>
    <submittedName>
        <fullName evidence="2">Uncharacterized protein</fullName>
    </submittedName>
</protein>
<feature type="region of interest" description="Disordered" evidence="1">
    <location>
        <begin position="20"/>
        <end position="40"/>
    </location>
</feature>
<feature type="region of interest" description="Disordered" evidence="1">
    <location>
        <begin position="159"/>
        <end position="214"/>
    </location>
</feature>
<accession>L9KVR7</accession>
<dbReference type="EMBL" id="KB320633">
    <property type="protein sequence ID" value="ELW66995.1"/>
    <property type="molecule type" value="Genomic_DNA"/>
</dbReference>
<reference evidence="3" key="1">
    <citation type="submission" date="2012-07" db="EMBL/GenBank/DDBJ databases">
        <title>Genome of the Chinese tree shrew, a rising model animal genetically related to primates.</title>
        <authorList>
            <person name="Zhang G."/>
            <person name="Fan Y."/>
            <person name="Yao Y."/>
            <person name="Huang Z."/>
        </authorList>
    </citation>
    <scope>NUCLEOTIDE SEQUENCE [LARGE SCALE GENOMIC DNA]</scope>
</reference>
<feature type="compositionally biased region" description="Polar residues" evidence="1">
    <location>
        <begin position="203"/>
        <end position="214"/>
    </location>
</feature>
<sequence length="214" mass="23648">MCLMADDNRGDGRVVLGLSRPAMTEAPGGENGGGEGPVRAGTHPGTVTRLSREGEGLSVIVDLGLGVGLRAAAFADEDGAWKDPAAFSSVGHHRSELGVHIRRLQDRNMEVAFTHHLQKKDWYSYLADILSSLTSSDAHFCPSPLRQMLWSVAKNHSQRQRVRMGSQRAAHRLRRDRATEALRHPPEKGPSSQTFHDAKDWTRWQQAGPRQSHH</sequence>
<organism evidence="2 3">
    <name type="scientific">Tupaia chinensis</name>
    <name type="common">Chinese tree shrew</name>
    <name type="synonym">Tupaia belangeri chinensis</name>
    <dbReference type="NCBI Taxonomy" id="246437"/>
    <lineage>
        <taxon>Eukaryota</taxon>
        <taxon>Metazoa</taxon>
        <taxon>Chordata</taxon>
        <taxon>Craniata</taxon>
        <taxon>Vertebrata</taxon>
        <taxon>Euteleostomi</taxon>
        <taxon>Mammalia</taxon>
        <taxon>Eutheria</taxon>
        <taxon>Euarchontoglires</taxon>
        <taxon>Scandentia</taxon>
        <taxon>Tupaiidae</taxon>
        <taxon>Tupaia</taxon>
    </lineage>
</organism>
<dbReference type="Proteomes" id="UP000011518">
    <property type="component" value="Unassembled WGS sequence"/>
</dbReference>
<evidence type="ECO:0000256" key="1">
    <source>
        <dbReference type="SAM" id="MobiDB-lite"/>
    </source>
</evidence>
<name>L9KVR7_TUPCH</name>
<feature type="compositionally biased region" description="Basic and acidic residues" evidence="1">
    <location>
        <begin position="176"/>
        <end position="187"/>
    </location>
</feature>
<proteinExistence type="predicted"/>
<gene>
    <name evidence="2" type="ORF">TREES_T100020504</name>
</gene>
<dbReference type="InParanoid" id="L9KVR7"/>